<dbReference type="Gene3D" id="1.10.150.470">
    <property type="match status" value="1"/>
</dbReference>
<dbReference type="InterPro" id="IPR016843">
    <property type="entry name" value="S-AdoMet-dep_Ade-MeTrfase_prd"/>
</dbReference>
<evidence type="ECO:0000259" key="2">
    <source>
        <dbReference type="Pfam" id="PF21106"/>
    </source>
</evidence>
<dbReference type="EMBL" id="MUYF01000003">
    <property type="protein sequence ID" value="OOL81265.1"/>
    <property type="molecule type" value="Genomic_DNA"/>
</dbReference>
<dbReference type="InterPro" id="IPR003356">
    <property type="entry name" value="DNA_methylase_A-5"/>
</dbReference>
<protein>
    <submittedName>
        <fullName evidence="3">SAM-dependent methyltransferase</fullName>
    </submittedName>
</protein>
<dbReference type="GO" id="GO:0032259">
    <property type="term" value="P:methylation"/>
    <property type="evidence" value="ECO:0007669"/>
    <property type="project" value="UniProtKB-KW"/>
</dbReference>
<evidence type="ECO:0000313" key="4">
    <source>
        <dbReference type="Proteomes" id="UP000190409"/>
    </source>
</evidence>
<proteinExistence type="predicted"/>
<reference evidence="3 4" key="1">
    <citation type="submission" date="2017-01" db="EMBL/GenBank/DDBJ databases">
        <title>Complete Genome Sequence of Dolosigranulum pigrum isolated from a Patient with interstitial lung disease.</title>
        <authorList>
            <person name="Mukhopadhyay R."/>
            <person name="Joaquin J."/>
            <person name="Hogue R."/>
            <person name="Fitzgerald S."/>
            <person name="Jospin G."/>
            <person name="Eisen J.A."/>
            <person name="Chaturvedi V."/>
        </authorList>
    </citation>
    <scope>NUCLEOTIDE SEQUENCE [LARGE SCALE GENOMIC DNA]</scope>
    <source>
        <strain evidence="3 4">15S00348</strain>
    </source>
</reference>
<dbReference type="Gene3D" id="3.40.50.150">
    <property type="entry name" value="Vaccinia Virus protein VP39"/>
    <property type="match status" value="1"/>
</dbReference>
<accession>A0A1S8KP61</accession>
<dbReference type="PANTHER" id="PTHR41313">
    <property type="entry name" value="ADENINE-SPECIFIC METHYLTRANSFERASE"/>
    <property type="match status" value="1"/>
</dbReference>
<keyword evidence="3" id="KW-0808">Transferase</keyword>
<dbReference type="InterPro" id="IPR029063">
    <property type="entry name" value="SAM-dependent_MTases_sf"/>
</dbReference>
<dbReference type="PANTHER" id="PTHR41313:SF1">
    <property type="entry name" value="DNA METHYLASE ADENINE-SPECIFIC DOMAIN-CONTAINING PROTEIN"/>
    <property type="match status" value="1"/>
</dbReference>
<dbReference type="InterPro" id="IPR052933">
    <property type="entry name" value="DNA_Protect_Modify"/>
</dbReference>
<evidence type="ECO:0000259" key="1">
    <source>
        <dbReference type="Pfam" id="PF02384"/>
    </source>
</evidence>
<gene>
    <name evidence="3" type="ORF">BWX42_05570</name>
</gene>
<dbReference type="AlphaFoldDB" id="A0A1S8KP61"/>
<feature type="domain" description="YtxK-like N-terminal helical" evidence="2">
    <location>
        <begin position="8"/>
        <end position="88"/>
    </location>
</feature>
<dbReference type="GO" id="GO:0008170">
    <property type="term" value="F:N-methyltransferase activity"/>
    <property type="evidence" value="ECO:0007669"/>
    <property type="project" value="InterPro"/>
</dbReference>
<name>A0A1S8KP61_9LACT</name>
<comment type="caution">
    <text evidence="3">The sequence shown here is derived from an EMBL/GenBank/DDBJ whole genome shotgun (WGS) entry which is preliminary data.</text>
</comment>
<dbReference type="InterPro" id="IPR048375">
    <property type="entry name" value="YtxK-like_N"/>
</dbReference>
<dbReference type="GO" id="GO:0003677">
    <property type="term" value="F:DNA binding"/>
    <property type="evidence" value="ECO:0007669"/>
    <property type="project" value="InterPro"/>
</dbReference>
<evidence type="ECO:0000313" key="3">
    <source>
        <dbReference type="EMBL" id="OOL81265.1"/>
    </source>
</evidence>
<dbReference type="Proteomes" id="UP000190409">
    <property type="component" value="Unassembled WGS sequence"/>
</dbReference>
<organism evidence="3 4">
    <name type="scientific">Dolosigranulum pigrum</name>
    <dbReference type="NCBI Taxonomy" id="29394"/>
    <lineage>
        <taxon>Bacteria</taxon>
        <taxon>Bacillati</taxon>
        <taxon>Bacillota</taxon>
        <taxon>Bacilli</taxon>
        <taxon>Lactobacillales</taxon>
        <taxon>Carnobacteriaceae</taxon>
        <taxon>Dolosigranulum</taxon>
    </lineage>
</organism>
<dbReference type="Pfam" id="PF21106">
    <property type="entry name" value="YtxK_like"/>
    <property type="match status" value="1"/>
</dbReference>
<dbReference type="Pfam" id="PF02384">
    <property type="entry name" value="N6_Mtase"/>
    <property type="match status" value="1"/>
</dbReference>
<dbReference type="CDD" id="cd02440">
    <property type="entry name" value="AdoMet_MTases"/>
    <property type="match status" value="1"/>
</dbReference>
<sequence>MSLTESVLFEQLDQSVQLLQEDAGFSYLEALIESGENLLANGDVLVKDGIPSPTAVKQLETIYKQIDLNAYTSEDVRKALQLLFIKGMRADYIQPNHQMTPDSIASFIAYLIEIIAEPDSETRLSIADLTLGTGNLLFTIYHFLTSGKRQVTMTGIENDELLISLASMSSALQQLDMTLYHQDSLQNLLLEPVDVMVGDLPIGYYPVDQNAARFKIAREEGHSYVHHLMLEQGLHYLRPGGFGFYIVPSNLFDSVEGKQLLTYIQSVGHFQGFIQLPKDMFKTEAARKSILIVQKQSESSTQASEVLLGTAPSFNDPTQMKEFLGEINIWKKENLK</sequence>
<feature type="domain" description="DNA methylase adenine-specific" evidence="1">
    <location>
        <begin position="100"/>
        <end position="309"/>
    </location>
</feature>
<dbReference type="SUPFAM" id="SSF53335">
    <property type="entry name" value="S-adenosyl-L-methionine-dependent methyltransferases"/>
    <property type="match status" value="1"/>
</dbReference>
<dbReference type="PIRSF" id="PIRSF026567">
    <property type="entry name" value="Adenine_mtase_bact_prd"/>
    <property type="match status" value="1"/>
</dbReference>
<keyword evidence="3" id="KW-0489">Methyltransferase</keyword>